<organism evidence="2 3">
    <name type="scientific">Aliicoccus persicus</name>
    <dbReference type="NCBI Taxonomy" id="930138"/>
    <lineage>
        <taxon>Bacteria</taxon>
        <taxon>Bacillati</taxon>
        <taxon>Bacillota</taxon>
        <taxon>Bacilli</taxon>
        <taxon>Bacillales</taxon>
        <taxon>Staphylococcaceae</taxon>
        <taxon>Aliicoccus</taxon>
    </lineage>
</organism>
<dbReference type="Proteomes" id="UP000763505">
    <property type="component" value="Unassembled WGS sequence"/>
</dbReference>
<name>A0A921B5J5_9STAP</name>
<reference evidence="2" key="1">
    <citation type="journal article" date="2021" name="PeerJ">
        <title>Extensive microbial diversity within the chicken gut microbiome revealed by metagenomics and culture.</title>
        <authorList>
            <person name="Gilroy R."/>
            <person name="Ravi A."/>
            <person name="Getino M."/>
            <person name="Pursley I."/>
            <person name="Horton D.L."/>
            <person name="Alikhan N.F."/>
            <person name="Baker D."/>
            <person name="Gharbi K."/>
            <person name="Hall N."/>
            <person name="Watson M."/>
            <person name="Adriaenssens E.M."/>
            <person name="Foster-Nyarko E."/>
            <person name="Jarju S."/>
            <person name="Secka A."/>
            <person name="Antonio M."/>
            <person name="Oren A."/>
            <person name="Chaudhuri R.R."/>
            <person name="La Ragione R."/>
            <person name="Hildebrand F."/>
            <person name="Pallen M.J."/>
        </authorList>
    </citation>
    <scope>NUCLEOTIDE SEQUENCE</scope>
    <source>
        <strain evidence="2">6019</strain>
    </source>
</reference>
<comment type="caution">
    <text evidence="2">The sequence shown here is derived from an EMBL/GenBank/DDBJ whole genome shotgun (WGS) entry which is preliminary data.</text>
</comment>
<dbReference type="EMBL" id="DYYI01000009">
    <property type="protein sequence ID" value="HJE18912.1"/>
    <property type="molecule type" value="Genomic_DNA"/>
</dbReference>
<reference evidence="2" key="2">
    <citation type="submission" date="2021-09" db="EMBL/GenBank/DDBJ databases">
        <authorList>
            <person name="Gilroy R."/>
        </authorList>
    </citation>
    <scope>NUCLEOTIDE SEQUENCE</scope>
    <source>
        <strain evidence="2">6019</strain>
    </source>
</reference>
<sequence length="521" mass="59530">MKRLLCFAGLGLLISSPVYAQDTELLEDFDSRFDKTAELVDQLSDVEPTDIELSEILAPRDEVSSYYFEFLSQFTSYDSVEEYEQPLETTGIIVEDGDTLEIIEGQGTPENLEPVRYGDAAEGVAIEYTQGTESYIDLQDYGLTTEDLILHRYDVLHDLITAQEESFTSYETDTHYVLENVTEDADFGSSLDNIRSIYLQDFEALNYNYGLIITIDKETGYIEESIILTSADIPEIDGGIVSELYAKYEQYNEVESIYDDGDYAEVIEFVQANLSNVLQNFFEDNPGHSSYIGEILYETEGFTESDVDANELLDELDTLERYEFMVANNLVYRDMENMQITSASDQSIQGYIAEEDDFLSVQAFRVDQSGNQVLYRYGNTEQDVVWLNDSMTEGVFQDTSQYGVEEVMYFRYDVLHEALSSVDGLVVHETDENYYLSLENDAQLEDVFNTLQYTVNDGFIEGTDSYGIVTMINKETNYITDTILYRKMDAVDGDNVTFLEVMSGYRENTDFEDTIEIEELE</sequence>
<keyword evidence="1" id="KW-0732">Signal</keyword>
<accession>A0A921B5J5</accession>
<dbReference type="AlphaFoldDB" id="A0A921B5J5"/>
<evidence type="ECO:0000256" key="1">
    <source>
        <dbReference type="SAM" id="SignalP"/>
    </source>
</evidence>
<protein>
    <submittedName>
        <fullName evidence="2">Uncharacterized protein</fullName>
    </submittedName>
</protein>
<feature type="signal peptide" evidence="1">
    <location>
        <begin position="1"/>
        <end position="20"/>
    </location>
</feature>
<proteinExistence type="predicted"/>
<evidence type="ECO:0000313" key="2">
    <source>
        <dbReference type="EMBL" id="HJE18912.1"/>
    </source>
</evidence>
<feature type="chain" id="PRO_5037162112" evidence="1">
    <location>
        <begin position="21"/>
        <end position="521"/>
    </location>
</feature>
<evidence type="ECO:0000313" key="3">
    <source>
        <dbReference type="Proteomes" id="UP000763505"/>
    </source>
</evidence>
<gene>
    <name evidence="2" type="ORF">K8V35_00975</name>
</gene>